<dbReference type="eggNOG" id="ENOG502SVVP">
    <property type="taxonomic scope" value="Eukaryota"/>
</dbReference>
<protein>
    <submittedName>
        <fullName evidence="3">Uncharacterized protein</fullName>
    </submittedName>
</protein>
<dbReference type="InterPro" id="IPR021858">
    <property type="entry name" value="Fun_TF"/>
</dbReference>
<dbReference type="AlphaFoldDB" id="C7ZDF3"/>
<feature type="compositionally biased region" description="Basic residues" evidence="2">
    <location>
        <begin position="31"/>
        <end position="41"/>
    </location>
</feature>
<dbReference type="Proteomes" id="UP000005206">
    <property type="component" value="Chromosome 13"/>
</dbReference>
<dbReference type="PANTHER" id="PTHR37540:SF5">
    <property type="entry name" value="TRANSCRIPTION FACTOR DOMAIN-CONTAINING PROTEIN"/>
    <property type="match status" value="1"/>
</dbReference>
<name>C7ZDF3_FUSV7</name>
<dbReference type="InParanoid" id="C7ZDF3"/>
<dbReference type="Pfam" id="PF11951">
    <property type="entry name" value="Fungal_trans_2"/>
    <property type="match status" value="1"/>
</dbReference>
<accession>C7ZDF3</accession>
<sequence length="349" mass="38394">MPQYKFVAVQGDDGKLSKVSSSTRSHAVRAGLRKTKRRPRSKATTASSGSTESRQDVICGFGLSLKSVCPSCVDPFNSLPVPTNLQVDHLVKYHAADRSRAWFPYALQSVPMMHSTLAMAATQWRAECPSLEQSIQVEGLRQKGEAMREIGSRLAQDCSGYDDEMAFLMSTMATLAIVEVSDGSFDAAEIHLEGVQNLFSLRGGYGNLKDYFILCKSINIADILVATALGQGLIFPLMHTDQPQLPPIILEHPFDPPLHDSVPDASACCSRIFAKLRQLLLATQSLMISVDDLRTLLNIVDESILRHLYQNPVDQSDTSRRSRALVLAAQIFILHWAARTRVSGRAVVP</sequence>
<keyword evidence="1" id="KW-0539">Nucleus</keyword>
<reference evidence="3 4" key="1">
    <citation type="journal article" date="2009" name="PLoS Genet.">
        <title>The genome of Nectria haematococca: contribution of supernumerary chromosomes to gene expansion.</title>
        <authorList>
            <person name="Coleman J.J."/>
            <person name="Rounsley S.D."/>
            <person name="Rodriguez-Carres M."/>
            <person name="Kuo A."/>
            <person name="Wasmann C.C."/>
            <person name="Grimwood J."/>
            <person name="Schmutz J."/>
            <person name="Taga M."/>
            <person name="White G.J."/>
            <person name="Zhou S."/>
            <person name="Schwartz D.C."/>
            <person name="Freitag M."/>
            <person name="Ma L.J."/>
            <person name="Danchin E.G."/>
            <person name="Henrissat B."/>
            <person name="Coutinho P.M."/>
            <person name="Nelson D.R."/>
            <person name="Straney D."/>
            <person name="Napoli C.A."/>
            <person name="Barker B.M."/>
            <person name="Gribskov M."/>
            <person name="Rep M."/>
            <person name="Kroken S."/>
            <person name="Molnar I."/>
            <person name="Rensing C."/>
            <person name="Kennell J.C."/>
            <person name="Zamora J."/>
            <person name="Farman M.L."/>
            <person name="Selker E.U."/>
            <person name="Salamov A."/>
            <person name="Shapiro H."/>
            <person name="Pangilinan J."/>
            <person name="Lindquist E."/>
            <person name="Lamers C."/>
            <person name="Grigoriev I.V."/>
            <person name="Geiser D.M."/>
            <person name="Covert S.F."/>
            <person name="Temporini E."/>
            <person name="Vanetten H.D."/>
        </authorList>
    </citation>
    <scope>NUCLEOTIDE SEQUENCE [LARGE SCALE GENOMIC DNA]</scope>
    <source>
        <strain evidence="4">ATCC MYA-4622 / CBS 123669 / FGSC 9596 / NRRL 45880 / 77-13-4</strain>
    </source>
</reference>
<dbReference type="GeneID" id="9669706"/>
<dbReference type="EMBL" id="GG698920">
    <property type="protein sequence ID" value="EEU37892.1"/>
    <property type="molecule type" value="Genomic_DNA"/>
</dbReference>
<feature type="region of interest" description="Disordered" evidence="2">
    <location>
        <begin position="12"/>
        <end position="49"/>
    </location>
</feature>
<organism evidence="3 4">
    <name type="scientific">Fusarium vanettenii (strain ATCC MYA-4622 / CBS 123669 / FGSC 9596 / NRRL 45880 / 77-13-4)</name>
    <name type="common">Fusarium solani subsp. pisi</name>
    <dbReference type="NCBI Taxonomy" id="660122"/>
    <lineage>
        <taxon>Eukaryota</taxon>
        <taxon>Fungi</taxon>
        <taxon>Dikarya</taxon>
        <taxon>Ascomycota</taxon>
        <taxon>Pezizomycotina</taxon>
        <taxon>Sordariomycetes</taxon>
        <taxon>Hypocreomycetidae</taxon>
        <taxon>Hypocreales</taxon>
        <taxon>Nectriaceae</taxon>
        <taxon>Fusarium</taxon>
        <taxon>Fusarium solani species complex</taxon>
        <taxon>Fusarium vanettenii</taxon>
    </lineage>
</organism>
<gene>
    <name evidence="3" type="ORF">NECHADRAFT_88180</name>
</gene>
<dbReference type="PANTHER" id="PTHR37540">
    <property type="entry name" value="TRANSCRIPTION FACTOR (ACR-2), PUTATIVE-RELATED-RELATED"/>
    <property type="match status" value="1"/>
</dbReference>
<evidence type="ECO:0000313" key="3">
    <source>
        <dbReference type="EMBL" id="EEU37892.1"/>
    </source>
</evidence>
<proteinExistence type="predicted"/>
<dbReference type="KEGG" id="nhe:NECHADRAFT_88180"/>
<dbReference type="VEuPathDB" id="FungiDB:NECHADRAFT_88180"/>
<dbReference type="RefSeq" id="XP_003043605.1">
    <property type="nucleotide sequence ID" value="XM_003043559.1"/>
</dbReference>
<dbReference type="STRING" id="660122.C7ZDF3"/>
<dbReference type="HOGENOM" id="CLU_794741_0_0_1"/>
<evidence type="ECO:0000256" key="1">
    <source>
        <dbReference type="ARBA" id="ARBA00023242"/>
    </source>
</evidence>
<dbReference type="OrthoDB" id="4158087at2759"/>
<evidence type="ECO:0000313" key="4">
    <source>
        <dbReference type="Proteomes" id="UP000005206"/>
    </source>
</evidence>
<keyword evidence="4" id="KW-1185">Reference proteome</keyword>
<dbReference type="OMA" id="HAMIMLR"/>
<evidence type="ECO:0000256" key="2">
    <source>
        <dbReference type="SAM" id="MobiDB-lite"/>
    </source>
</evidence>